<name>A0A165R6F8_9APHY</name>
<feature type="compositionally biased region" description="Basic and acidic residues" evidence="1">
    <location>
        <begin position="545"/>
        <end position="562"/>
    </location>
</feature>
<dbReference type="AlphaFoldDB" id="A0A165R6F8"/>
<feature type="compositionally biased region" description="Low complexity" evidence="1">
    <location>
        <begin position="371"/>
        <end position="391"/>
    </location>
</feature>
<feature type="compositionally biased region" description="Basic and acidic residues" evidence="1">
    <location>
        <begin position="660"/>
        <end position="678"/>
    </location>
</feature>
<feature type="compositionally biased region" description="Polar residues" evidence="1">
    <location>
        <begin position="508"/>
        <end position="517"/>
    </location>
</feature>
<reference evidence="2 3" key="1">
    <citation type="journal article" date="2016" name="Mol. Biol. Evol.">
        <title>Comparative Genomics of Early-Diverging Mushroom-Forming Fungi Provides Insights into the Origins of Lignocellulose Decay Capabilities.</title>
        <authorList>
            <person name="Nagy L.G."/>
            <person name="Riley R."/>
            <person name="Tritt A."/>
            <person name="Adam C."/>
            <person name="Daum C."/>
            <person name="Floudas D."/>
            <person name="Sun H."/>
            <person name="Yadav J.S."/>
            <person name="Pangilinan J."/>
            <person name="Larsson K.H."/>
            <person name="Matsuura K."/>
            <person name="Barry K."/>
            <person name="Labutti K."/>
            <person name="Kuo R."/>
            <person name="Ohm R.A."/>
            <person name="Bhattacharya S.S."/>
            <person name="Shirouzu T."/>
            <person name="Yoshinaga Y."/>
            <person name="Martin F.M."/>
            <person name="Grigoriev I.V."/>
            <person name="Hibbett D.S."/>
        </authorList>
    </citation>
    <scope>NUCLEOTIDE SEQUENCE [LARGE SCALE GENOMIC DNA]</scope>
    <source>
        <strain evidence="2 3">L-15889</strain>
    </source>
</reference>
<proteinExistence type="predicted"/>
<feature type="compositionally biased region" description="Low complexity" evidence="1">
    <location>
        <begin position="265"/>
        <end position="301"/>
    </location>
</feature>
<evidence type="ECO:0000256" key="1">
    <source>
        <dbReference type="SAM" id="MobiDB-lite"/>
    </source>
</evidence>
<accession>A0A165R6F8</accession>
<feature type="region of interest" description="Disordered" evidence="1">
    <location>
        <begin position="109"/>
        <end position="147"/>
    </location>
</feature>
<keyword evidence="3" id="KW-1185">Reference proteome</keyword>
<feature type="region of interest" description="Disordered" evidence="1">
    <location>
        <begin position="364"/>
        <end position="474"/>
    </location>
</feature>
<dbReference type="Proteomes" id="UP000076727">
    <property type="component" value="Unassembled WGS sequence"/>
</dbReference>
<evidence type="ECO:0000313" key="2">
    <source>
        <dbReference type="EMBL" id="KZT70369.1"/>
    </source>
</evidence>
<feature type="region of interest" description="Disordered" evidence="1">
    <location>
        <begin position="590"/>
        <end position="690"/>
    </location>
</feature>
<sequence>MAPVAGFVPDIVTNVFKSPFFRRGNKTPRKKTSSDNVSPSPSSPQAGPSDPVVLQSSPRVAMLENHVLSASVESIKEPPAVPPTSFASLDSLASENSLKSRMSNTRMKLEPIIEQPTPSVTPNVSPPHEKPEPSFPTPGHQDSINVFSSPTTIEKPQAHIVNDSPSSRTVTFLTTARAGSMRTGVLFQPFGSPYVPSVDKMNPDGSADMSLSSEDEQSAMFATPPVTPSMASESPTMDSPPAVVLISPSSERGLAFSPSDAFAQSSSPSRLPAPLRTASASTSDTRPSVSSRSSTGYSSETGKSSSLPITPLDAPSDDGQLRSTTVWVGESAIEPIGVPLPTTYAEARNLANAFPEIAEEILKRPLGPSCPSSRATSPSRPAATPSPAPTSDADDADDERSQIHFPTRRREHSPDHPNWALAPDEPQSGRERKRHRGRGRERQNTLDSGATSTRGGGKHRNRRGRGRESGTAVGFERLHAAASVSETEVSPGQVMVETLLRGLKERVQSSPASSTVDADSASPCGRAPYPPHISESEASVAVEKNVSEREAISRLAEARESARAAGSPQRAPRINVPDIGLIERALQGLPKVDSSGSATSVPGRSPTQADSQVAATPVVPERAKETRPRNPRTATVEDATDEDDPRESPVESMPMTAILEMRETREEKPKAPKERETVEVCYMRSNSIPN</sequence>
<feature type="compositionally biased region" description="Basic residues" evidence="1">
    <location>
        <begin position="456"/>
        <end position="465"/>
    </location>
</feature>
<feature type="region of interest" description="Disordered" evidence="1">
    <location>
        <begin position="506"/>
        <end position="576"/>
    </location>
</feature>
<dbReference type="OrthoDB" id="2804721at2759"/>
<feature type="compositionally biased region" description="Polar residues" evidence="1">
    <location>
        <begin position="594"/>
        <end position="614"/>
    </location>
</feature>
<feature type="compositionally biased region" description="Low complexity" evidence="1">
    <location>
        <begin position="34"/>
        <end position="51"/>
    </location>
</feature>
<protein>
    <submittedName>
        <fullName evidence="2">Uncharacterized protein</fullName>
    </submittedName>
</protein>
<organism evidence="2 3">
    <name type="scientific">Daedalea quercina L-15889</name>
    <dbReference type="NCBI Taxonomy" id="1314783"/>
    <lineage>
        <taxon>Eukaryota</taxon>
        <taxon>Fungi</taxon>
        <taxon>Dikarya</taxon>
        <taxon>Basidiomycota</taxon>
        <taxon>Agaricomycotina</taxon>
        <taxon>Agaricomycetes</taxon>
        <taxon>Polyporales</taxon>
        <taxon>Fomitopsis</taxon>
    </lineage>
</organism>
<gene>
    <name evidence="2" type="ORF">DAEQUDRAFT_220237</name>
</gene>
<feature type="region of interest" description="Disordered" evidence="1">
    <location>
        <begin position="19"/>
        <end position="57"/>
    </location>
</feature>
<dbReference type="EMBL" id="KV429052">
    <property type="protein sequence ID" value="KZT70369.1"/>
    <property type="molecule type" value="Genomic_DNA"/>
</dbReference>
<feature type="region of interest" description="Disordered" evidence="1">
    <location>
        <begin position="197"/>
        <end position="337"/>
    </location>
</feature>
<evidence type="ECO:0000313" key="3">
    <source>
        <dbReference type="Proteomes" id="UP000076727"/>
    </source>
</evidence>